<evidence type="ECO:0000256" key="8">
    <source>
        <dbReference type="SAM" id="MobiDB-lite"/>
    </source>
</evidence>
<feature type="compositionally biased region" description="Basic and acidic residues" evidence="8">
    <location>
        <begin position="332"/>
        <end position="342"/>
    </location>
</feature>
<feature type="domain" description="C2H2-type" evidence="9">
    <location>
        <begin position="571"/>
        <end position="600"/>
    </location>
</feature>
<comment type="subcellular location">
    <subcellularLocation>
        <location evidence="1">Nucleus</location>
    </subcellularLocation>
</comment>
<dbReference type="GO" id="GO:0008270">
    <property type="term" value="F:zinc ion binding"/>
    <property type="evidence" value="ECO:0007669"/>
    <property type="project" value="UniProtKB-KW"/>
</dbReference>
<comment type="caution">
    <text evidence="10">The sequence shown here is derived from an EMBL/GenBank/DDBJ whole genome shotgun (WGS) entry which is preliminary data.</text>
</comment>
<proteinExistence type="predicted"/>
<dbReference type="OrthoDB" id="10069414at2759"/>
<keyword evidence="5" id="KW-0862">Zinc</keyword>
<keyword evidence="11" id="KW-1185">Reference proteome</keyword>
<evidence type="ECO:0000256" key="5">
    <source>
        <dbReference type="ARBA" id="ARBA00022833"/>
    </source>
</evidence>
<feature type="compositionally biased region" description="Polar residues" evidence="8">
    <location>
        <begin position="206"/>
        <end position="215"/>
    </location>
</feature>
<dbReference type="GO" id="GO:0005634">
    <property type="term" value="C:nucleus"/>
    <property type="evidence" value="ECO:0007669"/>
    <property type="project" value="UniProtKB-SubCell"/>
</dbReference>
<dbReference type="SUPFAM" id="SSF57667">
    <property type="entry name" value="beta-beta-alpha zinc fingers"/>
    <property type="match status" value="1"/>
</dbReference>
<dbReference type="PROSITE" id="PS50157">
    <property type="entry name" value="ZINC_FINGER_C2H2_2"/>
    <property type="match status" value="2"/>
</dbReference>
<dbReference type="InterPro" id="IPR036236">
    <property type="entry name" value="Znf_C2H2_sf"/>
</dbReference>
<name>A0A1D2NEQ5_ORCCI</name>
<keyword evidence="2" id="KW-0479">Metal-binding</keyword>
<feature type="compositionally biased region" description="Basic and acidic residues" evidence="8">
    <location>
        <begin position="186"/>
        <end position="201"/>
    </location>
</feature>
<reference evidence="10 11" key="1">
    <citation type="journal article" date="2016" name="Genome Biol. Evol.">
        <title>Gene Family Evolution Reflects Adaptation to Soil Environmental Stressors in the Genome of the Collembolan Orchesella cincta.</title>
        <authorList>
            <person name="Faddeeva-Vakhrusheva A."/>
            <person name="Derks M.F."/>
            <person name="Anvar S.Y."/>
            <person name="Agamennone V."/>
            <person name="Suring W."/>
            <person name="Smit S."/>
            <person name="van Straalen N.M."/>
            <person name="Roelofs D."/>
        </authorList>
    </citation>
    <scope>NUCLEOTIDE SEQUENCE [LARGE SCALE GENOMIC DNA]</scope>
    <source>
        <tissue evidence="10">Mixed pool</tissue>
    </source>
</reference>
<dbReference type="PROSITE" id="PS00028">
    <property type="entry name" value="ZINC_FINGER_C2H2_1"/>
    <property type="match status" value="2"/>
</dbReference>
<organism evidence="10 11">
    <name type="scientific">Orchesella cincta</name>
    <name type="common">Springtail</name>
    <name type="synonym">Podura cincta</name>
    <dbReference type="NCBI Taxonomy" id="48709"/>
    <lineage>
        <taxon>Eukaryota</taxon>
        <taxon>Metazoa</taxon>
        <taxon>Ecdysozoa</taxon>
        <taxon>Arthropoda</taxon>
        <taxon>Hexapoda</taxon>
        <taxon>Collembola</taxon>
        <taxon>Entomobryomorpha</taxon>
        <taxon>Entomobryoidea</taxon>
        <taxon>Orchesellidae</taxon>
        <taxon>Orchesellinae</taxon>
        <taxon>Orchesella</taxon>
    </lineage>
</organism>
<evidence type="ECO:0000256" key="6">
    <source>
        <dbReference type="ARBA" id="ARBA00023242"/>
    </source>
</evidence>
<keyword evidence="4 7" id="KW-0863">Zinc-finger</keyword>
<keyword evidence="6" id="KW-0539">Nucleus</keyword>
<feature type="compositionally biased region" description="Basic and acidic residues" evidence="8">
    <location>
        <begin position="152"/>
        <end position="167"/>
    </location>
</feature>
<evidence type="ECO:0000313" key="11">
    <source>
        <dbReference type="Proteomes" id="UP000094527"/>
    </source>
</evidence>
<feature type="compositionally biased region" description="Polar residues" evidence="8">
    <location>
        <begin position="112"/>
        <end position="124"/>
    </location>
</feature>
<dbReference type="EMBL" id="LJIJ01000065">
    <property type="protein sequence ID" value="ODN03729.1"/>
    <property type="molecule type" value="Genomic_DNA"/>
</dbReference>
<feature type="compositionally biased region" description="Low complexity" evidence="8">
    <location>
        <begin position="219"/>
        <end position="235"/>
    </location>
</feature>
<evidence type="ECO:0000256" key="2">
    <source>
        <dbReference type="ARBA" id="ARBA00022723"/>
    </source>
</evidence>
<evidence type="ECO:0000259" key="9">
    <source>
        <dbReference type="PROSITE" id="PS50157"/>
    </source>
</evidence>
<protein>
    <recommendedName>
        <fullName evidence="9">C2H2-type domain-containing protein</fullName>
    </recommendedName>
</protein>
<dbReference type="AlphaFoldDB" id="A0A1D2NEQ5"/>
<dbReference type="OMA" id="MIFQHSE"/>
<gene>
    <name evidence="10" type="ORF">Ocin01_02936</name>
</gene>
<dbReference type="Pfam" id="PF13912">
    <property type="entry name" value="zf-C2H2_6"/>
    <property type="match status" value="1"/>
</dbReference>
<keyword evidence="3" id="KW-0677">Repeat</keyword>
<feature type="domain" description="C2H2-type" evidence="9">
    <location>
        <begin position="603"/>
        <end position="626"/>
    </location>
</feature>
<sequence length="1117" mass="122198">MLLEVRGTHFNDIYRTVKMMNITILIKLLEAHSRKPAPTQVKKEAGRSVVLKQAVDLGKGQKGQVQIQVATGQHQSASPIMAVPGSKALQVAAPGVKLPPGVKTKTVLARVQPQTSKSPSQAAGKSTPKKLPIWKERKFTTVNQDPPQLEKWQIKEEEPARPTRFEWGDPDEPDPFLSSTLTNHALMEKQKEKHSSRKAEDIFDSVKSQTQSQQGIKRPQPGSSSTASPSADPPAAKIPKLDVVTAVSSEVIIPDTSSDTLNSINLNENTVIEEVTTSAPETKPVEKKPIPILKPALKTAAPRILKGAGTSDKGASGSGKDNSPQKTVRFAPEVEKENKEKPAMTATTTTAQAAQVTTSKVEIPISSFDGGDQSINHSKIISEVLRKFPDLVKDNKNIKLKIVQKPVDNSSPSSSKETKSKVSYIVLKSTGGSDSTASTVLKKSPAQTSVSKFWETDKTPKKPSPAENTTGPWLCETCGEGENTALQFDTYYNFRRHLVDVHGERIDARICEYCGQKASKRNLLLYHMYTKHGVQPPKNCTFPHCDRCDYVALSESLLNKHKQNHDVNKEFCCSICNASFKSSVALQGHMSANLHRNKDTKVYECPYCRKPFVRNINLKAHIRSLHRDVARYEEMEDPRLPPDESLTHRIVATSSSKKRQFPSILAAARGSSNTNLVEFLTADNLHDGQTVSYVTADGQPIEIIDPSQLSSLPLTLVSSGEDGIATVSSPMGSSIGLEGQSAAGTEYVTGVAQDGSQAVYVMDGSQGAVEIDMANMGLTLSADGTMLYEGDDSSQNFIVQDMQGNQFRRMTGIDETGKPVVFLQMMGEGEQVAMSPVVLDESMTVDETAGSSQMFVSSSGMTIPVTSDGTSGQQVIFASTSEDGTILEMVPADSGSHQVVMSEAELSAHGQHNEQEQHLQLVDHGQSSENMQEVIHDEMGQPVQELHIVLDGQESSRHEGQEQSQQEVLDIVEVRQTEEYITDSTHAELQLGEAYTHSVIEHEHMNENESGAGATDTSVEEIHEHDDVMTQEITETQQIEIDEGDSNQLQIHEETHTMEECETQEMEVDSQETQIVTTDNLQESIELVEGQTLTLIEEEDGTQTIKVDNSNVEEITS</sequence>
<evidence type="ECO:0000256" key="3">
    <source>
        <dbReference type="ARBA" id="ARBA00022737"/>
    </source>
</evidence>
<dbReference type="Proteomes" id="UP000094527">
    <property type="component" value="Unassembled WGS sequence"/>
</dbReference>
<dbReference type="STRING" id="48709.A0A1D2NEQ5"/>
<feature type="region of interest" description="Disordered" evidence="8">
    <location>
        <begin position="110"/>
        <end position="241"/>
    </location>
</feature>
<dbReference type="PANTHER" id="PTHR24406">
    <property type="entry name" value="TRANSCRIPTIONAL REPRESSOR CTCFL-RELATED"/>
    <property type="match status" value="1"/>
</dbReference>
<evidence type="ECO:0000256" key="4">
    <source>
        <dbReference type="ARBA" id="ARBA00022771"/>
    </source>
</evidence>
<dbReference type="SMART" id="SM00355">
    <property type="entry name" value="ZnF_C2H2"/>
    <property type="match status" value="5"/>
</dbReference>
<evidence type="ECO:0000256" key="7">
    <source>
        <dbReference type="PROSITE-ProRule" id="PRU00042"/>
    </source>
</evidence>
<dbReference type="InterPro" id="IPR013087">
    <property type="entry name" value="Znf_C2H2_type"/>
</dbReference>
<evidence type="ECO:0000256" key="1">
    <source>
        <dbReference type="ARBA" id="ARBA00004123"/>
    </source>
</evidence>
<feature type="region of interest" description="Disordered" evidence="8">
    <location>
        <begin position="305"/>
        <end position="350"/>
    </location>
</feature>
<evidence type="ECO:0000313" key="10">
    <source>
        <dbReference type="EMBL" id="ODN03729.1"/>
    </source>
</evidence>
<accession>A0A1D2NEQ5</accession>
<dbReference type="InterPro" id="IPR050888">
    <property type="entry name" value="ZnF_C2H2-type_TF"/>
</dbReference>
<dbReference type="Gene3D" id="3.30.160.60">
    <property type="entry name" value="Classic Zinc Finger"/>
    <property type="match status" value="3"/>
</dbReference>
<dbReference type="Pfam" id="PF00096">
    <property type="entry name" value="zf-C2H2"/>
    <property type="match status" value="1"/>
</dbReference>